<dbReference type="EMBL" id="ASHM01040710">
    <property type="protein sequence ID" value="PNX81844.1"/>
    <property type="molecule type" value="Genomic_DNA"/>
</dbReference>
<evidence type="ECO:0000313" key="2">
    <source>
        <dbReference type="Proteomes" id="UP000236291"/>
    </source>
</evidence>
<accession>A0A2K3LTH9</accession>
<dbReference type="AlphaFoldDB" id="A0A2K3LTH9"/>
<protein>
    <submittedName>
        <fullName evidence="1">Uncharacterized protein</fullName>
    </submittedName>
</protein>
<sequence length="49" mass="5736">MGARIPSFGEDYVIFVSKDMPSLKRFMNYRAVMNSGDQFEVEDLIWKLC</sequence>
<comment type="caution">
    <text evidence="1">The sequence shown here is derived from an EMBL/GenBank/DDBJ whole genome shotgun (WGS) entry which is preliminary data.</text>
</comment>
<reference evidence="1 2" key="1">
    <citation type="journal article" date="2014" name="Am. J. Bot.">
        <title>Genome assembly and annotation for red clover (Trifolium pratense; Fabaceae).</title>
        <authorList>
            <person name="Istvanek J."/>
            <person name="Jaros M."/>
            <person name="Krenek A."/>
            <person name="Repkova J."/>
        </authorList>
    </citation>
    <scope>NUCLEOTIDE SEQUENCE [LARGE SCALE GENOMIC DNA]</scope>
    <source>
        <strain evidence="2">cv. Tatra</strain>
        <tissue evidence="1">Young leaves</tissue>
    </source>
</reference>
<gene>
    <name evidence="1" type="ORF">L195_g037869</name>
</gene>
<evidence type="ECO:0000313" key="1">
    <source>
        <dbReference type="EMBL" id="PNX81844.1"/>
    </source>
</evidence>
<proteinExistence type="predicted"/>
<name>A0A2K3LTH9_TRIPR</name>
<reference evidence="1 2" key="2">
    <citation type="journal article" date="2017" name="Front. Plant Sci.">
        <title>Gene Classification and Mining of Molecular Markers Useful in Red Clover (Trifolium pratense) Breeding.</title>
        <authorList>
            <person name="Istvanek J."/>
            <person name="Dluhosova J."/>
            <person name="Dluhos P."/>
            <person name="Patkova L."/>
            <person name="Nedelnik J."/>
            <person name="Repkova J."/>
        </authorList>
    </citation>
    <scope>NUCLEOTIDE SEQUENCE [LARGE SCALE GENOMIC DNA]</scope>
    <source>
        <strain evidence="2">cv. Tatra</strain>
        <tissue evidence="1">Young leaves</tissue>
    </source>
</reference>
<dbReference type="Proteomes" id="UP000236291">
    <property type="component" value="Unassembled WGS sequence"/>
</dbReference>
<organism evidence="1 2">
    <name type="scientific">Trifolium pratense</name>
    <name type="common">Red clover</name>
    <dbReference type="NCBI Taxonomy" id="57577"/>
    <lineage>
        <taxon>Eukaryota</taxon>
        <taxon>Viridiplantae</taxon>
        <taxon>Streptophyta</taxon>
        <taxon>Embryophyta</taxon>
        <taxon>Tracheophyta</taxon>
        <taxon>Spermatophyta</taxon>
        <taxon>Magnoliopsida</taxon>
        <taxon>eudicotyledons</taxon>
        <taxon>Gunneridae</taxon>
        <taxon>Pentapetalae</taxon>
        <taxon>rosids</taxon>
        <taxon>fabids</taxon>
        <taxon>Fabales</taxon>
        <taxon>Fabaceae</taxon>
        <taxon>Papilionoideae</taxon>
        <taxon>50 kb inversion clade</taxon>
        <taxon>NPAAA clade</taxon>
        <taxon>Hologalegina</taxon>
        <taxon>IRL clade</taxon>
        <taxon>Trifolieae</taxon>
        <taxon>Trifolium</taxon>
    </lineage>
</organism>